<dbReference type="GO" id="GO:0005634">
    <property type="term" value="C:nucleus"/>
    <property type="evidence" value="ECO:0007669"/>
    <property type="project" value="InterPro"/>
</dbReference>
<reference evidence="3" key="1">
    <citation type="submission" date="2021-07" db="EMBL/GenBank/DDBJ databases">
        <authorList>
            <person name="Catto M.A."/>
            <person name="Jacobson A."/>
            <person name="Kennedy G."/>
            <person name="Labadie P."/>
            <person name="Hunt B.G."/>
            <person name="Srinivasan R."/>
        </authorList>
    </citation>
    <scope>NUCLEOTIDE SEQUENCE</scope>
    <source>
        <strain evidence="3">PL_HMW_Pooled</strain>
        <tissue evidence="3">Head</tissue>
    </source>
</reference>
<dbReference type="InterPro" id="IPR012337">
    <property type="entry name" value="RNaseH-like_sf"/>
</dbReference>
<sequence>MKKAKPKTVTVTSRADEFKDEGMYVFDRSKKIMMCRFCDCRVSWERKSVVQLHCSSGHHVKEKEKAKAAQSLKRQASLTDSFEQAKKNKIDKEVFIKSTVHAFVKANIPLHKLDHPDIRDWLKKYMPGSGDLPSSAWLRNHYLPIIKKDYDEELKKSLEGRKVVVLTDETTNRKGEAALITLFLVLPDTSNPDPLLIVAAVKVLMATTGDETSKAILHTLVDFNVAHGNVVGLMSDSAAYMTLCARLLRELGLTNMVHLQCWAHKLDKVAKVFSDKLVRLNECVAKTKKLFKNTRKRKHRYLKFLKDKYSFSQVKQPKLFPLPVMTRWGSWRNSVEYLAEYVEDVVAYAKTIPDSDAVKSVQYFKKLTNEDVNIIKCEAIFTVDYCTSVTALLIKLESSKIAFSHNLYSSIREVQKVFSVLKSTTDVKSQLYANTKNSLSSLSGSKCKNLLERIKGVSQKCDGLFFELMETDVGRKFFIASQTLFNSSKLVMGPATREKLLEAKNNISMLSVIPNENFIVLHGLLTDNVKEIVASRPKPPPGSDPTLDALKAMQTNHSDFVAMCLSVLYMPVSNVDCERGFSAYGDIMSPKRTRLKTSNTEIMMCLYFGDDFNNNYSPDDVVDIESAQTSEVASNRNEEEFYADPDNPI</sequence>
<organism evidence="3 4">
    <name type="scientific">Frankliniella fusca</name>
    <dbReference type="NCBI Taxonomy" id="407009"/>
    <lineage>
        <taxon>Eukaryota</taxon>
        <taxon>Metazoa</taxon>
        <taxon>Ecdysozoa</taxon>
        <taxon>Arthropoda</taxon>
        <taxon>Hexapoda</taxon>
        <taxon>Insecta</taxon>
        <taxon>Pterygota</taxon>
        <taxon>Neoptera</taxon>
        <taxon>Paraneoptera</taxon>
        <taxon>Thysanoptera</taxon>
        <taxon>Terebrantia</taxon>
        <taxon>Thripoidea</taxon>
        <taxon>Thripidae</taxon>
        <taxon>Frankliniella</taxon>
    </lineage>
</organism>
<dbReference type="GO" id="GO:0006357">
    <property type="term" value="P:regulation of transcription by RNA polymerase II"/>
    <property type="evidence" value="ECO:0007669"/>
    <property type="project" value="InterPro"/>
</dbReference>
<dbReference type="SUPFAM" id="SSF53098">
    <property type="entry name" value="Ribonuclease H-like"/>
    <property type="match status" value="2"/>
</dbReference>
<dbReference type="InterPro" id="IPR013087">
    <property type="entry name" value="Znf_C2H2_type"/>
</dbReference>
<protein>
    <submittedName>
        <fullName evidence="3">CGG triplet repeat-binding protein 1</fullName>
    </submittedName>
</protein>
<evidence type="ECO:0000313" key="4">
    <source>
        <dbReference type="Proteomes" id="UP001219518"/>
    </source>
</evidence>
<dbReference type="Pfam" id="PF05699">
    <property type="entry name" value="Dimer_Tnp_hAT"/>
    <property type="match status" value="1"/>
</dbReference>
<name>A0AAE1HAZ4_9NEOP</name>
<dbReference type="GO" id="GO:0046983">
    <property type="term" value="F:protein dimerization activity"/>
    <property type="evidence" value="ECO:0007669"/>
    <property type="project" value="InterPro"/>
</dbReference>
<gene>
    <name evidence="3" type="ORF">KUF71_007515</name>
</gene>
<proteinExistence type="predicted"/>
<feature type="region of interest" description="Disordered" evidence="1">
    <location>
        <begin position="628"/>
        <end position="649"/>
    </location>
</feature>
<dbReference type="PROSITE" id="PS00028">
    <property type="entry name" value="ZINC_FINGER_C2H2_1"/>
    <property type="match status" value="1"/>
</dbReference>
<evidence type="ECO:0000256" key="1">
    <source>
        <dbReference type="SAM" id="MobiDB-lite"/>
    </source>
</evidence>
<dbReference type="InterPro" id="IPR033375">
    <property type="entry name" value="Cggbp1"/>
</dbReference>
<dbReference type="GO" id="GO:0003690">
    <property type="term" value="F:double-stranded DNA binding"/>
    <property type="evidence" value="ECO:0007669"/>
    <property type="project" value="InterPro"/>
</dbReference>
<evidence type="ECO:0000259" key="2">
    <source>
        <dbReference type="PROSITE" id="PS00028"/>
    </source>
</evidence>
<accession>A0AAE1HAZ4</accession>
<keyword evidence="4" id="KW-1185">Reference proteome</keyword>
<dbReference type="EMBL" id="JAHWGI010000860">
    <property type="protein sequence ID" value="KAK3918057.1"/>
    <property type="molecule type" value="Genomic_DNA"/>
</dbReference>
<dbReference type="PANTHER" id="PTHR32344">
    <property type="entry name" value="U1-TYPE DOMAIN-CONTAINING PROTEIN"/>
    <property type="match status" value="1"/>
</dbReference>
<dbReference type="InterPro" id="IPR008906">
    <property type="entry name" value="HATC_C_dom"/>
</dbReference>
<comment type="caution">
    <text evidence="3">The sequence shown here is derived from an EMBL/GenBank/DDBJ whole genome shotgun (WGS) entry which is preliminary data.</text>
</comment>
<dbReference type="PANTHER" id="PTHR32344:SF1">
    <property type="entry name" value="U1-TYPE DOMAIN-CONTAINING PROTEIN"/>
    <property type="match status" value="1"/>
</dbReference>
<dbReference type="Proteomes" id="UP001219518">
    <property type="component" value="Unassembled WGS sequence"/>
</dbReference>
<evidence type="ECO:0000313" key="3">
    <source>
        <dbReference type="EMBL" id="KAK3918057.1"/>
    </source>
</evidence>
<dbReference type="AlphaFoldDB" id="A0AAE1HAZ4"/>
<reference evidence="3" key="2">
    <citation type="journal article" date="2023" name="BMC Genomics">
        <title>Pest status, molecular evolution, and epigenetic factors derived from the genome assembly of Frankliniella fusca, a thysanopteran phytovirus vector.</title>
        <authorList>
            <person name="Catto M.A."/>
            <person name="Labadie P.E."/>
            <person name="Jacobson A.L."/>
            <person name="Kennedy G.G."/>
            <person name="Srinivasan R."/>
            <person name="Hunt B.G."/>
        </authorList>
    </citation>
    <scope>NUCLEOTIDE SEQUENCE</scope>
    <source>
        <strain evidence="3">PL_HMW_Pooled</strain>
    </source>
</reference>
<feature type="domain" description="C2H2-type" evidence="2">
    <location>
        <begin position="35"/>
        <end position="59"/>
    </location>
</feature>